<protein>
    <submittedName>
        <fullName evidence="2">Uncharacterized protein</fullName>
    </submittedName>
</protein>
<comment type="caution">
    <text evidence="2">The sequence shown here is derived from an EMBL/GenBank/DDBJ whole genome shotgun (WGS) entry which is preliminary data.</text>
</comment>
<dbReference type="Proteomes" id="UP001553843">
    <property type="component" value="Unassembled WGS sequence"/>
</dbReference>
<accession>A0ABV3LT09</accession>
<dbReference type="EMBL" id="JBEYRS010000004">
    <property type="protein sequence ID" value="MEW2362592.1"/>
    <property type="molecule type" value="Genomic_DNA"/>
</dbReference>
<proteinExistence type="predicted"/>
<feature type="region of interest" description="Disordered" evidence="1">
    <location>
        <begin position="111"/>
        <end position="146"/>
    </location>
</feature>
<reference evidence="2 3" key="1">
    <citation type="submission" date="2024-06" db="EMBL/GenBank/DDBJ databases">
        <title>The Natural Products Discovery Center: Release of the First 8490 Sequenced Strains for Exploring Actinobacteria Biosynthetic Diversity.</title>
        <authorList>
            <person name="Kalkreuter E."/>
            <person name="Kautsar S.A."/>
            <person name="Yang D."/>
            <person name="Bader C.D."/>
            <person name="Teijaro C.N."/>
            <person name="Fluegel L."/>
            <person name="Davis C.M."/>
            <person name="Simpson J.R."/>
            <person name="Lauterbach L."/>
            <person name="Steele A.D."/>
            <person name="Gui C."/>
            <person name="Meng S."/>
            <person name="Li G."/>
            <person name="Viehrig K."/>
            <person name="Ye F."/>
            <person name="Su P."/>
            <person name="Kiefer A.F."/>
            <person name="Nichols A."/>
            <person name="Cepeda A.J."/>
            <person name="Yan W."/>
            <person name="Fan B."/>
            <person name="Jiang Y."/>
            <person name="Adhikari A."/>
            <person name="Zheng C.-J."/>
            <person name="Schuster L."/>
            <person name="Cowan T.M."/>
            <person name="Smanski M.J."/>
            <person name="Chevrette M.G."/>
            <person name="De Carvalho L.P.S."/>
            <person name="Shen B."/>
        </authorList>
    </citation>
    <scope>NUCLEOTIDE SEQUENCE [LARGE SCALE GENOMIC DNA]</scope>
    <source>
        <strain evidence="2 3">NPDC047833</strain>
    </source>
</reference>
<gene>
    <name evidence="2" type="ORF">AB0887_11625</name>
</gene>
<feature type="compositionally biased region" description="Gly residues" evidence="1">
    <location>
        <begin position="200"/>
        <end position="211"/>
    </location>
</feature>
<sequence length="331" mass="34309">MDLTAGESAYVAVTAVPEFGSRVSYADGVEVSVQDADGNNCSPVESQEARFGASESPHPITATAVRRVGPDEKTCEGAGTYYVLVERTSAPESSQGAWDLELRVVSEPALRSAGAVPTEPPRSWNSATPAPPTGERKRREGGTSFHGARALGRGVWGASIEPGETLFYRVPVDWGQRLSVGAELGSSGERGALGDSGASGESGGAGGMGRGAGRGSGYVSSALVMCLMNPVRVGVDDADTAYDGKQKTTELDPLPPVAYENRYAPADEVAAMRFAGWYYLAVHLSADVAKKFGGGPLDLTLRVEVGGTGAARTGVRGVARARRGVRRDGTG</sequence>
<keyword evidence="3" id="KW-1185">Reference proteome</keyword>
<dbReference type="RefSeq" id="WP_359777608.1">
    <property type="nucleotide sequence ID" value="NZ_JBEYRR010000004.1"/>
</dbReference>
<feature type="region of interest" description="Disordered" evidence="1">
    <location>
        <begin position="185"/>
        <end position="211"/>
    </location>
</feature>
<name>A0ABV3LT09_9ACTN</name>
<evidence type="ECO:0000256" key="1">
    <source>
        <dbReference type="SAM" id="MobiDB-lite"/>
    </source>
</evidence>
<evidence type="ECO:0000313" key="2">
    <source>
        <dbReference type="EMBL" id="MEW2362592.1"/>
    </source>
</evidence>
<organism evidence="2 3">
    <name type="scientific">Streptomyces huasconensis</name>
    <dbReference type="NCBI Taxonomy" id="1854574"/>
    <lineage>
        <taxon>Bacteria</taxon>
        <taxon>Bacillati</taxon>
        <taxon>Actinomycetota</taxon>
        <taxon>Actinomycetes</taxon>
        <taxon>Kitasatosporales</taxon>
        <taxon>Streptomycetaceae</taxon>
        <taxon>Streptomyces</taxon>
    </lineage>
</organism>
<evidence type="ECO:0000313" key="3">
    <source>
        <dbReference type="Proteomes" id="UP001553843"/>
    </source>
</evidence>